<protein>
    <recommendedName>
        <fullName evidence="2">1-phosphatidylinositol 4-kinase</fullName>
        <ecNumber evidence="2">2.7.1.67</ecNumber>
    </recommendedName>
</protein>
<evidence type="ECO:0000313" key="9">
    <source>
        <dbReference type="Proteomes" id="UP001157974"/>
    </source>
</evidence>
<dbReference type="InterPro" id="IPR018936">
    <property type="entry name" value="PI3/4_kinase_CS"/>
</dbReference>
<evidence type="ECO:0000259" key="6">
    <source>
        <dbReference type="PROSITE" id="PS50290"/>
    </source>
</evidence>
<comment type="caution">
    <text evidence="8">The sequence shown here is derived from an EMBL/GenBank/DDBJ whole genome shotgun (WGS) entry which is preliminary data.</text>
</comment>
<evidence type="ECO:0000259" key="7">
    <source>
        <dbReference type="PROSITE" id="PS51545"/>
    </source>
</evidence>
<feature type="compositionally biased region" description="Basic and acidic residues" evidence="5">
    <location>
        <begin position="294"/>
        <end position="323"/>
    </location>
</feature>
<sequence length="940" mass="106559">MDRSRFQIKNLDLDPRFEVTRSSKDDGLNLGWLLRLFRSDFFDAWMAIAYIYKYRRNRGVLDYLCNELYNLEYLDMENYLPQISHMIVYHLRGSPTIERLLMDKCASSVHFALQVYWFLEASVEDAVINNLGNSTRFRQELRTRCEISAVNGPFNMHTEDAKEMELATYELSRESVPVDPSLEPQEDSMLENQVRPYKVRLKKCSMEQNSSPLKAINSNATQLTCLGMKPASRSSALNEEEADSSWNESQLGDMLEQCLMEDAKSEAGSEHDARPSTVHFNPNLHAEPEAYDAGGDRLAKVSSKSDSHASKNEDEGSEERNDQTSDVEGDSTNETEMIHAEEDEGKLEVSHEARVALDPVKEPGHGVDHEGAEGKSLTSETGPLGLANHTEDGKADEDEPLKGDGDNDFRTGDEQADAAGPRRDSSGSALSQSSGRYIYDYEKPEQELRAVSAKALRRKLIEIHHFLEDEGDEGHLDALRYLTLKQERFNYFNDSLQLMRDLMTISIKLRKIPKGDRKKYLKVSLKLVDALILERMTQDLEETTPAAVVAAGPNAFLRAPHIPLIRSKKRAIRMLRTLPDESVVLSTKERVPYMLFVEVVRSKLINSDGSIFCEHIVHDQMKYVEEPEELVVQQDDVKNKAANRAREKMLGNTFGELWEDKEKRILGNSPFNGIPDRQIYALIVKAGDDLRQEQLAIQLITQFDSIFRSESVQTILRPFTIICLASDAGLVELVPNAVTIHGLKKKSPKLKSLRQFFEIAFGPVDSNRFTTALSTFVRSLAGYSLVSYFLQLKDRHNGNIMLDTSGCLIHIDFGYMLSNTPGNINFEAAPFKLSQDFVGVMGGHKSRTFQMFRELFVAGFMAARKHSEVIITLVEIMVEGTQMPCMKGGKPLVDHLRKRFFPGIPEKEAISKINKLVNQSYHNQWTVGYDKFQYWTNDIL</sequence>
<dbReference type="GO" id="GO:0048015">
    <property type="term" value="P:phosphatidylinositol-mediated signaling"/>
    <property type="evidence" value="ECO:0007669"/>
    <property type="project" value="TreeGrafter"/>
</dbReference>
<keyword evidence="9" id="KW-1185">Reference proteome</keyword>
<accession>A0AAV8UQ76</accession>
<dbReference type="PANTHER" id="PTHR10048:SF22">
    <property type="entry name" value="PHOSPHATIDYLINOSITOL 4-KINASE BETA"/>
    <property type="match status" value="1"/>
</dbReference>
<feature type="compositionally biased region" description="Basic and acidic residues" evidence="5">
    <location>
        <begin position="400"/>
        <end position="413"/>
    </location>
</feature>
<dbReference type="GO" id="GO:0046854">
    <property type="term" value="P:phosphatidylinositol phosphate biosynthetic process"/>
    <property type="evidence" value="ECO:0007669"/>
    <property type="project" value="InterPro"/>
</dbReference>
<feature type="compositionally biased region" description="Basic and acidic residues" evidence="5">
    <location>
        <begin position="263"/>
        <end position="274"/>
    </location>
</feature>
<dbReference type="Proteomes" id="UP001157974">
    <property type="component" value="Unassembled WGS sequence"/>
</dbReference>
<evidence type="ECO:0000256" key="1">
    <source>
        <dbReference type="ARBA" id="ARBA00001686"/>
    </source>
</evidence>
<dbReference type="AlphaFoldDB" id="A0AAV8UQ76"/>
<dbReference type="InterPro" id="IPR015433">
    <property type="entry name" value="PI3/4_kinase"/>
</dbReference>
<feature type="compositionally biased region" description="Basic and acidic residues" evidence="5">
    <location>
        <begin position="336"/>
        <end position="373"/>
    </location>
</feature>
<dbReference type="Gene3D" id="3.30.1010.10">
    <property type="entry name" value="Phosphatidylinositol 3-kinase Catalytic Subunit, Chain A, domain 4"/>
    <property type="match status" value="1"/>
</dbReference>
<evidence type="ECO:0000256" key="4">
    <source>
        <dbReference type="ARBA" id="ARBA00022777"/>
    </source>
</evidence>
<dbReference type="InterPro" id="IPR036940">
    <property type="entry name" value="PI3/4_kinase_cat_sf"/>
</dbReference>
<organism evidence="8 9">
    <name type="scientific">Rhodosorus marinus</name>
    <dbReference type="NCBI Taxonomy" id="101924"/>
    <lineage>
        <taxon>Eukaryota</taxon>
        <taxon>Rhodophyta</taxon>
        <taxon>Stylonematophyceae</taxon>
        <taxon>Stylonematales</taxon>
        <taxon>Stylonemataceae</taxon>
        <taxon>Rhodosorus</taxon>
    </lineage>
</organism>
<evidence type="ECO:0000313" key="8">
    <source>
        <dbReference type="EMBL" id="KAJ8904695.1"/>
    </source>
</evidence>
<proteinExistence type="predicted"/>
<dbReference type="GO" id="GO:0005737">
    <property type="term" value="C:cytoplasm"/>
    <property type="evidence" value="ECO:0007669"/>
    <property type="project" value="TreeGrafter"/>
</dbReference>
<dbReference type="SUPFAM" id="SSF56112">
    <property type="entry name" value="Protein kinase-like (PK-like)"/>
    <property type="match status" value="1"/>
</dbReference>
<keyword evidence="3" id="KW-0808">Transferase</keyword>
<name>A0AAV8UQ76_9RHOD</name>
<dbReference type="InterPro" id="IPR042236">
    <property type="entry name" value="PI3K_accessory_sf"/>
</dbReference>
<comment type="catalytic activity">
    <reaction evidence="1">
        <text>a 1,2-diacyl-sn-glycero-3-phospho-(1D-myo-inositol) + ATP = a 1,2-diacyl-sn-glycero-3-phospho-(1D-myo-inositol 4-phosphate) + ADP + H(+)</text>
        <dbReference type="Rhea" id="RHEA:19877"/>
        <dbReference type="ChEBI" id="CHEBI:15378"/>
        <dbReference type="ChEBI" id="CHEBI:30616"/>
        <dbReference type="ChEBI" id="CHEBI:57880"/>
        <dbReference type="ChEBI" id="CHEBI:58178"/>
        <dbReference type="ChEBI" id="CHEBI:456216"/>
        <dbReference type="EC" id="2.7.1.67"/>
    </reaction>
</comment>
<dbReference type="EC" id="2.7.1.67" evidence="2"/>
<dbReference type="Gene3D" id="1.25.40.70">
    <property type="entry name" value="Phosphatidylinositol 3-kinase, accessory domain (PIK)"/>
    <property type="match status" value="1"/>
</dbReference>
<dbReference type="PROSITE" id="PS50290">
    <property type="entry name" value="PI3_4_KINASE_3"/>
    <property type="match status" value="1"/>
</dbReference>
<dbReference type="InterPro" id="IPR011009">
    <property type="entry name" value="Kinase-like_dom_sf"/>
</dbReference>
<dbReference type="GO" id="GO:0016020">
    <property type="term" value="C:membrane"/>
    <property type="evidence" value="ECO:0007669"/>
    <property type="project" value="TreeGrafter"/>
</dbReference>
<dbReference type="GO" id="GO:0004430">
    <property type="term" value="F:1-phosphatidylinositol 4-kinase activity"/>
    <property type="evidence" value="ECO:0007669"/>
    <property type="project" value="UniProtKB-EC"/>
</dbReference>
<dbReference type="InterPro" id="IPR001263">
    <property type="entry name" value="PI3K_accessory_dom"/>
</dbReference>
<dbReference type="EMBL" id="JAMWBK010000005">
    <property type="protein sequence ID" value="KAJ8904695.1"/>
    <property type="molecule type" value="Genomic_DNA"/>
</dbReference>
<dbReference type="FunFam" id="1.10.1070.11:FF:000016">
    <property type="entry name" value="PIK1p Phosphatidylinositol 4-kinase"/>
    <property type="match status" value="1"/>
</dbReference>
<dbReference type="PROSITE" id="PS00915">
    <property type="entry name" value="PI3_4_KINASE_1"/>
    <property type="match status" value="1"/>
</dbReference>
<feature type="domain" description="PIK helical" evidence="7">
    <location>
        <begin position="1"/>
        <end position="147"/>
    </location>
</feature>
<dbReference type="Pfam" id="PF21245">
    <property type="entry name" value="PI4KB-PIK1_PIK"/>
    <property type="match status" value="1"/>
</dbReference>
<feature type="region of interest" description="Disordered" evidence="5">
    <location>
        <begin position="263"/>
        <end position="431"/>
    </location>
</feature>
<dbReference type="InterPro" id="IPR016024">
    <property type="entry name" value="ARM-type_fold"/>
</dbReference>
<dbReference type="InterPro" id="IPR000403">
    <property type="entry name" value="PI3/4_kinase_cat_dom"/>
</dbReference>
<evidence type="ECO:0000256" key="2">
    <source>
        <dbReference type="ARBA" id="ARBA00012169"/>
    </source>
</evidence>
<gene>
    <name evidence="8" type="ORF">NDN08_001213</name>
</gene>
<dbReference type="Gene3D" id="1.10.1070.11">
    <property type="entry name" value="Phosphatidylinositol 3-/4-kinase, catalytic domain"/>
    <property type="match status" value="1"/>
</dbReference>
<dbReference type="PANTHER" id="PTHR10048">
    <property type="entry name" value="PHOSPHATIDYLINOSITOL KINASE"/>
    <property type="match status" value="1"/>
</dbReference>
<dbReference type="InterPro" id="IPR049160">
    <property type="entry name" value="PI4KB-PIK1_PIK"/>
</dbReference>
<dbReference type="PROSITE" id="PS51545">
    <property type="entry name" value="PIK_HELICAL"/>
    <property type="match status" value="1"/>
</dbReference>
<dbReference type="Pfam" id="PF00454">
    <property type="entry name" value="PI3_PI4_kinase"/>
    <property type="match status" value="1"/>
</dbReference>
<keyword evidence="4" id="KW-0418">Kinase</keyword>
<dbReference type="SUPFAM" id="SSF48371">
    <property type="entry name" value="ARM repeat"/>
    <property type="match status" value="1"/>
</dbReference>
<feature type="domain" description="PI3K/PI4K catalytic" evidence="6">
    <location>
        <begin position="658"/>
        <end position="925"/>
    </location>
</feature>
<reference evidence="8 9" key="1">
    <citation type="journal article" date="2023" name="Nat. Commun.">
        <title>Origin of minicircular mitochondrial genomes in red algae.</title>
        <authorList>
            <person name="Lee Y."/>
            <person name="Cho C.H."/>
            <person name="Lee Y.M."/>
            <person name="Park S.I."/>
            <person name="Yang J.H."/>
            <person name="West J.A."/>
            <person name="Bhattacharya D."/>
            <person name="Yoon H.S."/>
        </authorList>
    </citation>
    <scope>NUCLEOTIDE SEQUENCE [LARGE SCALE GENOMIC DNA]</scope>
    <source>
        <strain evidence="8 9">CCMP1338</strain>
        <tissue evidence="8">Whole cell</tissue>
    </source>
</reference>
<dbReference type="SMART" id="SM00146">
    <property type="entry name" value="PI3Kc"/>
    <property type="match status" value="1"/>
</dbReference>
<evidence type="ECO:0000256" key="3">
    <source>
        <dbReference type="ARBA" id="ARBA00022679"/>
    </source>
</evidence>
<evidence type="ECO:0000256" key="5">
    <source>
        <dbReference type="SAM" id="MobiDB-lite"/>
    </source>
</evidence>